<dbReference type="CDD" id="cd08432">
    <property type="entry name" value="PBP2_GcdR_TrpI_HvrB_AmpR_like"/>
    <property type="match status" value="1"/>
</dbReference>
<reference evidence="6 7" key="1">
    <citation type="submission" date="2017-07" db="EMBL/GenBank/DDBJ databases">
        <title>Whole genome sequence of Azospirillum brasilense 2A1, a potential biofertilizer strain.</title>
        <authorList>
            <person name="Fontana C.A."/>
            <person name="Toffoli L.M."/>
            <person name="Salazar S.M."/>
            <person name="Puglisi E."/>
            <person name="Pedraza R."/>
            <person name="Bassi D."/>
            <person name="Cocconcelli P.S."/>
        </authorList>
    </citation>
    <scope>NUCLEOTIDE SEQUENCE [LARGE SCALE GENOMIC DNA]</scope>
    <source>
        <strain evidence="6 7">2A1</strain>
        <plasmid evidence="6">unnamed</plasmid>
    </source>
</reference>
<sequence>MARRLPPLNALRAFESAARHLSFTKAAEELHVTQAAVSHQIKGLEEWLGMPLFRRMNRALILTETGQSYLPPVRDALDTLSQATERLFRMDGSGALTISTMPSFAAKWLVMRLGRFQARHPELEVRLHTTPQLVDFAQQDVDIGIRFGAGNWPGLRCERLMTEDIYPVCSPSLLNGPRPLRRPEDLRHHTLLHDDYFITWGTWGEAAGVEGLDHARGPRFDDSALLLQVAAEGGGVALARGVLVADDVAAGRLVRLFDVHLPGNYAYYVAAPPHYFTRPKVKAFRDWLFEEAAADPAPKAAPKAVAGHSRILSAAESATTSTPDA</sequence>
<evidence type="ECO:0000259" key="5">
    <source>
        <dbReference type="PROSITE" id="PS50931"/>
    </source>
</evidence>
<dbReference type="Proteomes" id="UP000215367">
    <property type="component" value="Unassembled WGS sequence"/>
</dbReference>
<dbReference type="InterPro" id="IPR036388">
    <property type="entry name" value="WH-like_DNA-bd_sf"/>
</dbReference>
<comment type="similarity">
    <text evidence="1">Belongs to the LysR transcriptional regulatory family.</text>
</comment>
<dbReference type="SUPFAM" id="SSF46785">
    <property type="entry name" value="Winged helix' DNA-binding domain"/>
    <property type="match status" value="1"/>
</dbReference>
<gene>
    <name evidence="6" type="ORF">CHT98_20360</name>
</gene>
<dbReference type="GO" id="GO:0003700">
    <property type="term" value="F:DNA-binding transcription factor activity"/>
    <property type="evidence" value="ECO:0007669"/>
    <property type="project" value="InterPro"/>
</dbReference>
<dbReference type="GO" id="GO:0043565">
    <property type="term" value="F:sequence-specific DNA binding"/>
    <property type="evidence" value="ECO:0007669"/>
    <property type="project" value="TreeGrafter"/>
</dbReference>
<evidence type="ECO:0000256" key="3">
    <source>
        <dbReference type="ARBA" id="ARBA00023125"/>
    </source>
</evidence>
<keyword evidence="4" id="KW-0804">Transcription</keyword>
<dbReference type="NCBIfam" id="NF008352">
    <property type="entry name" value="PRK11139.1"/>
    <property type="match status" value="1"/>
</dbReference>
<dbReference type="InterPro" id="IPR005119">
    <property type="entry name" value="LysR_subst-bd"/>
</dbReference>
<dbReference type="PROSITE" id="PS50931">
    <property type="entry name" value="HTH_LYSR"/>
    <property type="match status" value="1"/>
</dbReference>
<evidence type="ECO:0000313" key="7">
    <source>
        <dbReference type="Proteomes" id="UP000215367"/>
    </source>
</evidence>
<comment type="caution">
    <text evidence="6">The sequence shown here is derived from an EMBL/GenBank/DDBJ whole genome shotgun (WGS) entry which is preliminary data.</text>
</comment>
<keyword evidence="6" id="KW-0614">Plasmid</keyword>
<geneLocation type="plasmid" evidence="6">
    <name>unnamed</name>
</geneLocation>
<dbReference type="PANTHER" id="PTHR30537">
    <property type="entry name" value="HTH-TYPE TRANSCRIPTIONAL REGULATOR"/>
    <property type="match status" value="1"/>
</dbReference>
<dbReference type="GO" id="GO:0006351">
    <property type="term" value="P:DNA-templated transcription"/>
    <property type="evidence" value="ECO:0007669"/>
    <property type="project" value="TreeGrafter"/>
</dbReference>
<name>A0A235H9Q8_AZOBR</name>
<dbReference type="FunFam" id="1.10.10.10:FF:000038">
    <property type="entry name" value="Glycine cleavage system transcriptional activator"/>
    <property type="match status" value="1"/>
</dbReference>
<dbReference type="SUPFAM" id="SSF53850">
    <property type="entry name" value="Periplasmic binding protein-like II"/>
    <property type="match status" value="1"/>
</dbReference>
<keyword evidence="2" id="KW-0805">Transcription regulation</keyword>
<proteinExistence type="inferred from homology"/>
<dbReference type="InterPro" id="IPR058163">
    <property type="entry name" value="LysR-type_TF_proteobact-type"/>
</dbReference>
<evidence type="ECO:0000256" key="4">
    <source>
        <dbReference type="ARBA" id="ARBA00023163"/>
    </source>
</evidence>
<organism evidence="6 7">
    <name type="scientific">Azospirillum brasilense</name>
    <dbReference type="NCBI Taxonomy" id="192"/>
    <lineage>
        <taxon>Bacteria</taxon>
        <taxon>Pseudomonadati</taxon>
        <taxon>Pseudomonadota</taxon>
        <taxon>Alphaproteobacteria</taxon>
        <taxon>Rhodospirillales</taxon>
        <taxon>Azospirillaceae</taxon>
        <taxon>Azospirillum</taxon>
    </lineage>
</organism>
<dbReference type="Pfam" id="PF00126">
    <property type="entry name" value="HTH_1"/>
    <property type="match status" value="1"/>
</dbReference>
<dbReference type="FunFam" id="3.40.190.10:FF:000017">
    <property type="entry name" value="Glycine cleavage system transcriptional activator"/>
    <property type="match status" value="1"/>
</dbReference>
<dbReference type="Gene3D" id="1.10.10.10">
    <property type="entry name" value="Winged helix-like DNA-binding domain superfamily/Winged helix DNA-binding domain"/>
    <property type="match status" value="1"/>
</dbReference>
<dbReference type="InterPro" id="IPR000847">
    <property type="entry name" value="LysR_HTH_N"/>
</dbReference>
<dbReference type="RefSeq" id="WP_094305306.1">
    <property type="nucleotide sequence ID" value="NZ_NOWT01000021.1"/>
</dbReference>
<dbReference type="Pfam" id="PF03466">
    <property type="entry name" value="LysR_substrate"/>
    <property type="match status" value="1"/>
</dbReference>
<evidence type="ECO:0000256" key="1">
    <source>
        <dbReference type="ARBA" id="ARBA00009437"/>
    </source>
</evidence>
<protein>
    <submittedName>
        <fullName evidence="6">Transcriptional regulator</fullName>
    </submittedName>
</protein>
<dbReference type="Gene3D" id="3.40.190.10">
    <property type="entry name" value="Periplasmic binding protein-like II"/>
    <property type="match status" value="2"/>
</dbReference>
<dbReference type="PRINTS" id="PR00039">
    <property type="entry name" value="HTHLYSR"/>
</dbReference>
<dbReference type="InterPro" id="IPR036390">
    <property type="entry name" value="WH_DNA-bd_sf"/>
</dbReference>
<accession>A0A235H9Q8</accession>
<evidence type="ECO:0000313" key="6">
    <source>
        <dbReference type="EMBL" id="OYD82549.1"/>
    </source>
</evidence>
<dbReference type="EMBL" id="NOWT01000021">
    <property type="protein sequence ID" value="OYD82549.1"/>
    <property type="molecule type" value="Genomic_DNA"/>
</dbReference>
<dbReference type="AlphaFoldDB" id="A0A235H9Q8"/>
<dbReference type="PANTHER" id="PTHR30537:SF26">
    <property type="entry name" value="GLYCINE CLEAVAGE SYSTEM TRANSCRIPTIONAL ACTIVATOR"/>
    <property type="match status" value="1"/>
</dbReference>
<evidence type="ECO:0000256" key="2">
    <source>
        <dbReference type="ARBA" id="ARBA00023015"/>
    </source>
</evidence>
<keyword evidence="3" id="KW-0238">DNA-binding</keyword>
<feature type="domain" description="HTH lysR-type" evidence="5">
    <location>
        <begin position="6"/>
        <end position="63"/>
    </location>
</feature>